<name>A0A067MJS1_BOTB1</name>
<feature type="domain" description="DUF8191" evidence="2">
    <location>
        <begin position="183"/>
        <end position="274"/>
    </location>
</feature>
<feature type="region of interest" description="Disordered" evidence="1">
    <location>
        <begin position="49"/>
        <end position="80"/>
    </location>
</feature>
<evidence type="ECO:0000256" key="1">
    <source>
        <dbReference type="SAM" id="MobiDB-lite"/>
    </source>
</evidence>
<dbReference type="HOGENOM" id="CLU_041691_0_0_1"/>
<dbReference type="AlphaFoldDB" id="A0A067MJS1"/>
<keyword evidence="4" id="KW-1185">Reference proteome</keyword>
<reference evidence="4" key="1">
    <citation type="journal article" date="2014" name="Proc. Natl. Acad. Sci. U.S.A.">
        <title>Extensive sampling of basidiomycete genomes demonstrates inadequacy of the white-rot/brown-rot paradigm for wood decay fungi.</title>
        <authorList>
            <person name="Riley R."/>
            <person name="Salamov A.A."/>
            <person name="Brown D.W."/>
            <person name="Nagy L.G."/>
            <person name="Floudas D."/>
            <person name="Held B.W."/>
            <person name="Levasseur A."/>
            <person name="Lombard V."/>
            <person name="Morin E."/>
            <person name="Otillar R."/>
            <person name="Lindquist E.A."/>
            <person name="Sun H."/>
            <person name="LaButti K.M."/>
            <person name="Schmutz J."/>
            <person name="Jabbour D."/>
            <person name="Luo H."/>
            <person name="Baker S.E."/>
            <person name="Pisabarro A.G."/>
            <person name="Walton J.D."/>
            <person name="Blanchette R.A."/>
            <person name="Henrissat B."/>
            <person name="Martin F."/>
            <person name="Cullen D."/>
            <person name="Hibbett D.S."/>
            <person name="Grigoriev I.V."/>
        </authorList>
    </citation>
    <scope>NUCLEOTIDE SEQUENCE [LARGE SCALE GENOMIC DNA]</scope>
    <source>
        <strain evidence="4">FD-172 SS1</strain>
    </source>
</reference>
<evidence type="ECO:0000313" key="4">
    <source>
        <dbReference type="Proteomes" id="UP000027195"/>
    </source>
</evidence>
<feature type="region of interest" description="Disordered" evidence="1">
    <location>
        <begin position="344"/>
        <end position="416"/>
    </location>
</feature>
<evidence type="ECO:0000313" key="3">
    <source>
        <dbReference type="EMBL" id="KDQ11796.1"/>
    </source>
</evidence>
<evidence type="ECO:0000259" key="2">
    <source>
        <dbReference type="Pfam" id="PF26609"/>
    </source>
</evidence>
<proteinExistence type="predicted"/>
<organism evidence="3 4">
    <name type="scientific">Botryobasidium botryosum (strain FD-172 SS1)</name>
    <dbReference type="NCBI Taxonomy" id="930990"/>
    <lineage>
        <taxon>Eukaryota</taxon>
        <taxon>Fungi</taxon>
        <taxon>Dikarya</taxon>
        <taxon>Basidiomycota</taxon>
        <taxon>Agaricomycotina</taxon>
        <taxon>Agaricomycetes</taxon>
        <taxon>Cantharellales</taxon>
        <taxon>Botryobasidiaceae</taxon>
        <taxon>Botryobasidium</taxon>
    </lineage>
</organism>
<feature type="compositionally biased region" description="Basic and acidic residues" evidence="1">
    <location>
        <begin position="360"/>
        <end position="376"/>
    </location>
</feature>
<dbReference type="Pfam" id="PF26609">
    <property type="entry name" value="DUF8191"/>
    <property type="match status" value="1"/>
</dbReference>
<feature type="compositionally biased region" description="Acidic residues" evidence="1">
    <location>
        <begin position="393"/>
        <end position="416"/>
    </location>
</feature>
<gene>
    <name evidence="3" type="ORF">BOTBODRAFT_57206</name>
</gene>
<accession>A0A067MJS1</accession>
<dbReference type="InterPro" id="IPR058504">
    <property type="entry name" value="DUF8191"/>
</dbReference>
<protein>
    <recommendedName>
        <fullName evidence="2">DUF8191 domain-containing protein</fullName>
    </recommendedName>
</protein>
<dbReference type="Proteomes" id="UP000027195">
    <property type="component" value="Unassembled WGS sequence"/>
</dbReference>
<dbReference type="OrthoDB" id="3063271at2759"/>
<dbReference type="EMBL" id="KL198055">
    <property type="protein sequence ID" value="KDQ11796.1"/>
    <property type="molecule type" value="Genomic_DNA"/>
</dbReference>
<dbReference type="InParanoid" id="A0A067MJS1"/>
<feature type="compositionally biased region" description="Acidic residues" evidence="1">
    <location>
        <begin position="345"/>
        <end position="358"/>
    </location>
</feature>
<sequence>MTGSNGTEATLDALIKKLRREESGYLATINAQKAEIRRLRAGIRALVPTESDEEAREPDAIPVQAGNDTEVEHEETSAEKPQITWDMEDRVFRCGGCQWEVVDGECQQCGKVYELDLASAENNENPSIKENVHGSVCIDEEGLHPDRRVAPRGTTPLLEIPPNFAGEIPHIYAHTRIAEYEALLARGATREMCITFRLSFDYATGITARLCKGDRLWTEFSGPAMAAHDAWVVCLGRRIVLEPNDLDGSKFLEELLEEAVLFPVCSKWETEQQKEWIWTTTKEGNIWTTKPLMDSPLAEIPESTSEAGSDDSAHPLTLYKIYDKMLKAPPESLKGDGIIRRDDYEATDYESSDEEAQTDVEMRDETQGEVTRVERESSDEEEDFHLPDRVWEGESEESEEPSDFFDTSDDEAAITA</sequence>